<feature type="transmembrane region" description="Helical" evidence="1">
    <location>
        <begin position="365"/>
        <end position="385"/>
    </location>
</feature>
<evidence type="ECO:0000313" key="2">
    <source>
        <dbReference type="EMBL" id="GEN78129.1"/>
    </source>
</evidence>
<evidence type="ECO:0000256" key="1">
    <source>
        <dbReference type="SAM" id="Phobius"/>
    </source>
</evidence>
<keyword evidence="1" id="KW-1133">Transmembrane helix</keyword>
<dbReference type="Proteomes" id="UP000321863">
    <property type="component" value="Unassembled WGS sequence"/>
</dbReference>
<organism evidence="2 3">
    <name type="scientific">Chryseobacterium hagamense</name>
    <dbReference type="NCBI Taxonomy" id="395935"/>
    <lineage>
        <taxon>Bacteria</taxon>
        <taxon>Pseudomonadati</taxon>
        <taxon>Bacteroidota</taxon>
        <taxon>Flavobacteriia</taxon>
        <taxon>Flavobacteriales</taxon>
        <taxon>Weeksellaceae</taxon>
        <taxon>Chryseobacterium group</taxon>
        <taxon>Chryseobacterium</taxon>
    </lineage>
</organism>
<dbReference type="EMBL" id="BJYJ01000050">
    <property type="protein sequence ID" value="GEN78129.1"/>
    <property type="molecule type" value="Genomic_DNA"/>
</dbReference>
<dbReference type="AlphaFoldDB" id="A0A511YSH7"/>
<keyword evidence="1" id="KW-0812">Transmembrane</keyword>
<accession>A0A511YSH7</accession>
<name>A0A511YSH7_9FLAO</name>
<reference evidence="2 3" key="1">
    <citation type="submission" date="2019-07" db="EMBL/GenBank/DDBJ databases">
        <title>Whole genome shotgun sequence of Chryseobacterium hagamense NBRC 105253.</title>
        <authorList>
            <person name="Hosoyama A."/>
            <person name="Uohara A."/>
            <person name="Ohji S."/>
            <person name="Ichikawa N."/>
        </authorList>
    </citation>
    <scope>NUCLEOTIDE SEQUENCE [LARGE SCALE GENOMIC DNA]</scope>
    <source>
        <strain evidence="2 3">NBRC 105253</strain>
    </source>
</reference>
<keyword evidence="1" id="KW-0472">Membrane</keyword>
<comment type="caution">
    <text evidence="2">The sequence shown here is derived from an EMBL/GenBank/DDBJ whole genome shotgun (WGS) entry which is preliminary data.</text>
</comment>
<sequence>MKKMETYKDNERPSFNAISKAKWKELGISRPKNEFAFKQYSTQEMIDQFFGGKPFIKSGNYEVYTDETDPLKETLLEEVAVYQNFTGVFGDIKVKLFASKDGIFLLERFQEITEPEDKTIVLFLEIKDKESFNINTVMHMRAGQDLTDPSKVPFADILNFVRKHNVTISSDDMKELLEKGVIANKKTFWIWLLKIVKAPITDVFDFFGDKFTKFLYDGAANFFGETVVKAIESIKVEESGWNPNFQKGEFNPALIPQALWNELKPFYEHKASKSPAKNYDDGQKVVSKAINGLFDLLDDKKKPILRIVAAAQSYLPKSIYKLISNELITFFDKVDDLKKLLKESVPSLQTTIYRSFTSANAYLCGIYNSLIDVVAGIFSIIGFFFRAKTTFEEISNNKMLYAEYFLEIVEGIVEGIRKFDVVDFFFQCFTFQAKMAYKLYQWVSNNAVEITMEEIFYYYGYIVGLIIDIVVETLLTGGVADVVKLFEGVADFMKNPLRNLVESIGKVVKTAGDAIVIGLEFIRFIIKKLKEGSKALFEELSRWMEDIFSLGEKVKNFVKDIYEEFFSPKVREYLEKLGLHPTKLEKGVFSLCPIP</sequence>
<keyword evidence="3" id="KW-1185">Reference proteome</keyword>
<gene>
    <name evidence="2" type="ORF">CHA01nite_38690</name>
</gene>
<protein>
    <submittedName>
        <fullName evidence="2">Uncharacterized protein</fullName>
    </submittedName>
</protein>
<evidence type="ECO:0000313" key="3">
    <source>
        <dbReference type="Proteomes" id="UP000321863"/>
    </source>
</evidence>
<proteinExistence type="predicted"/>